<keyword evidence="1" id="KW-0812">Transmembrane</keyword>
<evidence type="ECO:0000256" key="1">
    <source>
        <dbReference type="RuleBase" id="RU367073"/>
    </source>
</evidence>
<dbReference type="GO" id="GO:0098826">
    <property type="term" value="C:endoplasmic reticulum tubular network membrane"/>
    <property type="evidence" value="ECO:0007669"/>
    <property type="project" value="UniProtKB-UniRule"/>
</dbReference>
<comment type="caution">
    <text evidence="5">The sequence shown here is derived from an EMBL/GenBank/DDBJ whole genome shotgun (WGS) entry which is preliminary data.</text>
</comment>
<gene>
    <name evidence="5" type="ORF">F5Z01DRAFT_114564</name>
</gene>
<proteinExistence type="inferred from homology"/>
<dbReference type="GO" id="GO:0071788">
    <property type="term" value="P:endoplasmic reticulum tubular network maintenance"/>
    <property type="evidence" value="ECO:0007669"/>
    <property type="project" value="UniProtKB-UniRule"/>
</dbReference>
<dbReference type="EMBL" id="MU251255">
    <property type="protein sequence ID" value="KAG9254042.1"/>
    <property type="molecule type" value="Genomic_DNA"/>
</dbReference>
<feature type="region of interest" description="Disordered" evidence="3">
    <location>
        <begin position="315"/>
        <end position="356"/>
    </location>
</feature>
<feature type="domain" description="Lunapark zinc ribbon" evidence="4">
    <location>
        <begin position="244"/>
        <end position="300"/>
    </location>
</feature>
<organism evidence="5 6">
    <name type="scientific">Emericellopsis atlantica</name>
    <dbReference type="NCBI Taxonomy" id="2614577"/>
    <lineage>
        <taxon>Eukaryota</taxon>
        <taxon>Fungi</taxon>
        <taxon>Dikarya</taxon>
        <taxon>Ascomycota</taxon>
        <taxon>Pezizomycotina</taxon>
        <taxon>Sordariomycetes</taxon>
        <taxon>Hypocreomycetidae</taxon>
        <taxon>Hypocreales</taxon>
        <taxon>Bionectriaceae</taxon>
        <taxon>Emericellopsis</taxon>
    </lineage>
</organism>
<keyword evidence="1" id="KW-0863">Zinc-finger</keyword>
<dbReference type="Proteomes" id="UP000887229">
    <property type="component" value="Unassembled WGS sequence"/>
</dbReference>
<dbReference type="InterPro" id="IPR019273">
    <property type="entry name" value="Lunapark_Znf"/>
</dbReference>
<protein>
    <recommendedName>
        <fullName evidence="1">Endoplasmic reticulum junction formation protein lunapark</fullName>
    </recommendedName>
</protein>
<evidence type="ECO:0000256" key="3">
    <source>
        <dbReference type="SAM" id="MobiDB-lite"/>
    </source>
</evidence>
<evidence type="ECO:0000256" key="2">
    <source>
        <dbReference type="SAM" id="Coils"/>
    </source>
</evidence>
<keyword evidence="1" id="KW-0256">Endoplasmic reticulum</keyword>
<dbReference type="AlphaFoldDB" id="A0A9P7ZLS0"/>
<keyword evidence="6" id="KW-1185">Reference proteome</keyword>
<keyword evidence="2" id="KW-0175">Coiled coil</keyword>
<accession>A0A9P7ZLS0</accession>
<reference evidence="5" key="1">
    <citation type="journal article" date="2021" name="IMA Fungus">
        <title>Genomic characterization of three marine fungi, including Emericellopsis atlantica sp. nov. with signatures of a generalist lifestyle and marine biomass degradation.</title>
        <authorList>
            <person name="Hagestad O.C."/>
            <person name="Hou L."/>
            <person name="Andersen J.H."/>
            <person name="Hansen E.H."/>
            <person name="Altermark B."/>
            <person name="Li C."/>
            <person name="Kuhnert E."/>
            <person name="Cox R.J."/>
            <person name="Crous P.W."/>
            <person name="Spatafora J.W."/>
            <person name="Lail K."/>
            <person name="Amirebrahimi M."/>
            <person name="Lipzen A."/>
            <person name="Pangilinan J."/>
            <person name="Andreopoulos W."/>
            <person name="Hayes R.D."/>
            <person name="Ng V."/>
            <person name="Grigoriev I.V."/>
            <person name="Jackson S.A."/>
            <person name="Sutton T.D.S."/>
            <person name="Dobson A.D.W."/>
            <person name="Rama T."/>
        </authorList>
    </citation>
    <scope>NUCLEOTIDE SEQUENCE</scope>
    <source>
        <strain evidence="5">TS7</strain>
    </source>
</reference>
<feature type="region of interest" description="Disordered" evidence="3">
    <location>
        <begin position="141"/>
        <end position="213"/>
    </location>
</feature>
<comment type="function">
    <text evidence="1">Plays a role in determining ER morphology.</text>
</comment>
<comment type="similarity">
    <text evidence="1">Belongs to the lunapark family.</text>
</comment>
<dbReference type="PANTHER" id="PTHR22166:SF12">
    <property type="entry name" value="ENDOPLASMIC RETICULUM JUNCTION FORMATION PROTEIN LUNAPARK"/>
    <property type="match status" value="1"/>
</dbReference>
<comment type="domain">
    <text evidence="1">The C4-type zinc finger motif is necessary both for its ER three-way tubular junction localization and formation.</text>
</comment>
<feature type="compositionally biased region" description="Acidic residues" evidence="3">
    <location>
        <begin position="332"/>
        <end position="341"/>
    </location>
</feature>
<dbReference type="GeneID" id="70288336"/>
<feature type="coiled-coil region" evidence="2">
    <location>
        <begin position="103"/>
        <end position="130"/>
    </location>
</feature>
<feature type="compositionally biased region" description="Basic residues" evidence="3">
    <location>
        <begin position="347"/>
        <end position="356"/>
    </location>
</feature>
<evidence type="ECO:0000313" key="5">
    <source>
        <dbReference type="EMBL" id="KAG9254042.1"/>
    </source>
</evidence>
<evidence type="ECO:0000313" key="6">
    <source>
        <dbReference type="Proteomes" id="UP000887229"/>
    </source>
</evidence>
<dbReference type="InterPro" id="IPR040115">
    <property type="entry name" value="Lnp"/>
</dbReference>
<dbReference type="GO" id="GO:0008270">
    <property type="term" value="F:zinc ion binding"/>
    <property type="evidence" value="ECO:0007669"/>
    <property type="project" value="UniProtKB-KW"/>
</dbReference>
<dbReference type="PANTHER" id="PTHR22166">
    <property type="entry name" value="ENDOPLASMIC RETICULUM JUNCTION FORMATION PROTEIN LUNAPARK"/>
    <property type="match status" value="1"/>
</dbReference>
<comment type="subcellular location">
    <subcellularLocation>
        <location evidence="1">Endoplasmic reticulum membrane</location>
        <topology evidence="1">Multi-pass membrane protein</topology>
    </subcellularLocation>
</comment>
<dbReference type="RefSeq" id="XP_046117966.1">
    <property type="nucleotide sequence ID" value="XM_046257433.1"/>
</dbReference>
<dbReference type="GO" id="GO:1903373">
    <property type="term" value="P:positive regulation of endoplasmic reticulum tubular network organization"/>
    <property type="evidence" value="ECO:0007669"/>
    <property type="project" value="UniProtKB-UniRule"/>
</dbReference>
<name>A0A9P7ZLS0_9HYPO</name>
<keyword evidence="1" id="KW-0862">Zinc</keyword>
<keyword evidence="1" id="KW-1133">Transmembrane helix</keyword>
<dbReference type="Pfam" id="PF10058">
    <property type="entry name" value="Zn_ribbon_10"/>
    <property type="match status" value="1"/>
</dbReference>
<keyword evidence="1" id="KW-0472">Membrane</keyword>
<comment type="caution">
    <text evidence="1">Lacks conserved residue(s) required for the propagation of feature annotation.</text>
</comment>
<keyword evidence="1" id="KW-0479">Metal-binding</keyword>
<dbReference type="OrthoDB" id="1725934at2759"/>
<feature type="transmembrane region" description="Helical" evidence="1">
    <location>
        <begin position="47"/>
        <end position="70"/>
    </location>
</feature>
<evidence type="ECO:0000259" key="4">
    <source>
        <dbReference type="Pfam" id="PF10058"/>
    </source>
</evidence>
<sequence length="356" mass="39530">MVSFWPWRGESSDTASFEKTLSNLSTKIAANQAHLDKLRSRARRVKVLWTLYMTFAFLVYAVVMLAVVGYNRMGAYEWTAMAGGPVLIYATRRLTTGYFNLRIDSLSQKLKEQQEERAKTIQKLKDATKYDSTMELIEKYGGAEGRSGKGKKKAAGDGGDDTAKANDGKKGKHPQSPAPSRTTMPPPPTANIQRRPDAPQQQHARPQGMEEASAEFAPNAEFTHMPPLAHQHQQLPHQPPESHWYDRVFDILLGEDETAPKNRIVLLCSQCRLVNGQAPPGVKTLAEMGKWRCMACGAMNGEVAEDEGHRIVREVLGEQTEEPVEEGPVSESSDDEVEAEDSPAATVKKRRSRPSK</sequence>